<sequence>MGYINAYFFIPFFKENEASDFLEAHGYEFVSCEDTISDGRHNLEENLITRLYSYKSYYQITAKSILDGSEKTFKLILTKTYLPFHQKRELHYFEDS</sequence>
<dbReference type="RefSeq" id="WP_195872263.1">
    <property type="nucleotide sequence ID" value="NZ_JADOET010000013.1"/>
</dbReference>
<evidence type="ECO:0000313" key="1">
    <source>
        <dbReference type="EMBL" id="MBF8151008.1"/>
    </source>
</evidence>
<keyword evidence="2" id="KW-1185">Reference proteome</keyword>
<name>A0ABS0EL68_9FLAO</name>
<protein>
    <submittedName>
        <fullName evidence="1">Uncharacterized protein</fullName>
    </submittedName>
</protein>
<accession>A0ABS0EL68</accession>
<reference evidence="1 2" key="1">
    <citation type="submission" date="2020-11" db="EMBL/GenBank/DDBJ databases">
        <title>Winogradskyella marina sp. nov., isolated from marine sediment.</title>
        <authorList>
            <person name="Bo J."/>
            <person name="Wang S."/>
            <person name="Song X."/>
            <person name="Du Z."/>
        </authorList>
    </citation>
    <scope>NUCLEOTIDE SEQUENCE [LARGE SCALE GENOMIC DNA]</scope>
    <source>
        <strain evidence="1 2">F6397</strain>
    </source>
</reference>
<comment type="caution">
    <text evidence="1">The sequence shown here is derived from an EMBL/GenBank/DDBJ whole genome shotgun (WGS) entry which is preliminary data.</text>
</comment>
<dbReference type="Proteomes" id="UP000611215">
    <property type="component" value="Unassembled WGS sequence"/>
</dbReference>
<proteinExistence type="predicted"/>
<evidence type="ECO:0000313" key="2">
    <source>
        <dbReference type="Proteomes" id="UP000611215"/>
    </source>
</evidence>
<gene>
    <name evidence="1" type="ORF">ITJ86_13940</name>
</gene>
<organism evidence="1 2">
    <name type="scientific">Winogradskyella marina</name>
    <dbReference type="NCBI Taxonomy" id="2785530"/>
    <lineage>
        <taxon>Bacteria</taxon>
        <taxon>Pseudomonadati</taxon>
        <taxon>Bacteroidota</taxon>
        <taxon>Flavobacteriia</taxon>
        <taxon>Flavobacteriales</taxon>
        <taxon>Flavobacteriaceae</taxon>
        <taxon>Winogradskyella</taxon>
    </lineage>
</organism>
<dbReference type="EMBL" id="JADOET010000013">
    <property type="protein sequence ID" value="MBF8151008.1"/>
    <property type="molecule type" value="Genomic_DNA"/>
</dbReference>